<evidence type="ECO:0000256" key="8">
    <source>
        <dbReference type="ARBA" id="ARBA00023136"/>
    </source>
</evidence>
<sequence length="491" mass="53737">MEIFMIVVFVLGYLAIAFEHNLHVDKAAPALLIGMISWGLYALYPAQALHVDTSQPLTEVVKEDGLDHRLPRFEEYAQTEIVKHEKDLHGKSKEDPKNAEDTSSFLHHFVGHGLEHHLFDIAAILFFLMGAMTIVEIIDTHEGFQVITDKIKTTNKVKLLWILCFLTFFMSAALDNLTTSIVMISVIRKLIKDQKTRWFFAGMIVISANAGGAWSPIGDVTTTMLWNSGQLPTSAKIVVDLILPSLVTMILPLAISSFILKGDVERPVKVHDADHYLNPTTEFERTFVFFLGLAGLLFVPVFKTLTHLPPFTGMMLSLGILWAVTELMHKSKSAEHRKTLSPLTILRKIDSASVLFFLGILMAVAALQEVGILVQAAGVLDSTFNGNVYSINLTIGLLSAIVDNVPLVAAAQGMYQISPEAGTAFAPDGAFWQFLAYCAGTGGSALIIGSAAGVAVMGLEKISFGWYIKKISLLAILGYFAGALVFILMHT</sequence>
<accession>A0ABN1MT47</accession>
<evidence type="ECO:0000256" key="6">
    <source>
        <dbReference type="ARBA" id="ARBA00023053"/>
    </source>
</evidence>
<dbReference type="RefSeq" id="WP_343789484.1">
    <property type="nucleotide sequence ID" value="NZ_BAAAFH010000022.1"/>
</dbReference>
<feature type="transmembrane region" description="Helical" evidence="11">
    <location>
        <begin position="118"/>
        <end position="138"/>
    </location>
</feature>
<evidence type="ECO:0000256" key="2">
    <source>
        <dbReference type="ARBA" id="ARBA00022448"/>
    </source>
</evidence>
<evidence type="ECO:0000256" key="1">
    <source>
        <dbReference type="ARBA" id="ARBA00004141"/>
    </source>
</evidence>
<evidence type="ECO:0000256" key="4">
    <source>
        <dbReference type="ARBA" id="ARBA00022692"/>
    </source>
</evidence>
<dbReference type="EMBL" id="BAAAFH010000022">
    <property type="protein sequence ID" value="GAA0876508.1"/>
    <property type="molecule type" value="Genomic_DNA"/>
</dbReference>
<keyword evidence="6" id="KW-0915">Sodium</keyword>
<dbReference type="PANTHER" id="PTHR43269">
    <property type="entry name" value="SODIUM/PROTON ANTIPORTER 1-RELATED"/>
    <property type="match status" value="1"/>
</dbReference>
<dbReference type="InterPro" id="IPR045016">
    <property type="entry name" value="NhaD-like"/>
</dbReference>
<feature type="transmembrane region" description="Helical" evidence="11">
    <location>
        <begin position="237"/>
        <end position="260"/>
    </location>
</feature>
<dbReference type="Pfam" id="PF03600">
    <property type="entry name" value="CitMHS"/>
    <property type="match status" value="1"/>
</dbReference>
<evidence type="ECO:0000256" key="5">
    <source>
        <dbReference type="ARBA" id="ARBA00022989"/>
    </source>
</evidence>
<comment type="similarity">
    <text evidence="10">Belongs to the NhaD Na(+)/H(+) (TC 2.A.62) antiporter family.</text>
</comment>
<keyword evidence="2" id="KW-0813">Transport</keyword>
<feature type="transmembrane region" description="Helical" evidence="11">
    <location>
        <begin position="471"/>
        <end position="489"/>
    </location>
</feature>
<feature type="transmembrane region" description="Helical" evidence="11">
    <location>
        <begin position="198"/>
        <end position="217"/>
    </location>
</feature>
<feature type="transmembrane region" description="Helical" evidence="11">
    <location>
        <begin position="434"/>
        <end position="459"/>
    </location>
</feature>
<keyword evidence="4 11" id="KW-0812">Transmembrane</keyword>
<comment type="caution">
    <text evidence="13">The sequence shown here is derived from an EMBL/GenBank/DDBJ whole genome shotgun (WGS) entry which is preliminary data.</text>
</comment>
<keyword evidence="14" id="KW-1185">Reference proteome</keyword>
<keyword evidence="7" id="KW-0406">Ion transport</keyword>
<feature type="transmembrane region" description="Helical" evidence="11">
    <location>
        <begin position="27"/>
        <end position="44"/>
    </location>
</feature>
<reference evidence="13 14" key="1">
    <citation type="journal article" date="2019" name="Int. J. Syst. Evol. Microbiol.">
        <title>The Global Catalogue of Microorganisms (GCM) 10K type strain sequencing project: providing services to taxonomists for standard genome sequencing and annotation.</title>
        <authorList>
            <consortium name="The Broad Institute Genomics Platform"/>
            <consortium name="The Broad Institute Genome Sequencing Center for Infectious Disease"/>
            <person name="Wu L."/>
            <person name="Ma J."/>
        </authorList>
    </citation>
    <scope>NUCLEOTIDE SEQUENCE [LARGE SCALE GENOMIC DNA]</scope>
    <source>
        <strain evidence="13 14">JCM 16083</strain>
    </source>
</reference>
<keyword evidence="5 11" id="KW-1133">Transmembrane helix</keyword>
<evidence type="ECO:0000313" key="14">
    <source>
        <dbReference type="Proteomes" id="UP001501126"/>
    </source>
</evidence>
<evidence type="ECO:0000259" key="12">
    <source>
        <dbReference type="Pfam" id="PF03600"/>
    </source>
</evidence>
<keyword evidence="8 11" id="KW-0472">Membrane</keyword>
<dbReference type="Proteomes" id="UP001501126">
    <property type="component" value="Unassembled WGS sequence"/>
</dbReference>
<dbReference type="NCBIfam" id="NF038006">
    <property type="entry name" value="NhaD_1"/>
    <property type="match status" value="1"/>
</dbReference>
<dbReference type="PANTHER" id="PTHR43269:SF2">
    <property type="entry name" value="SODIUM_PROTON ANTIPORTER 1-RELATED"/>
    <property type="match status" value="1"/>
</dbReference>
<evidence type="ECO:0000256" key="10">
    <source>
        <dbReference type="ARBA" id="ARBA00025753"/>
    </source>
</evidence>
<evidence type="ECO:0000256" key="7">
    <source>
        <dbReference type="ARBA" id="ARBA00023065"/>
    </source>
</evidence>
<evidence type="ECO:0000256" key="11">
    <source>
        <dbReference type="SAM" id="Phobius"/>
    </source>
</evidence>
<protein>
    <submittedName>
        <fullName evidence="13">Sodium:proton antiporter NhaD</fullName>
    </submittedName>
</protein>
<dbReference type="InterPro" id="IPR004680">
    <property type="entry name" value="Cit_transptr-like_dom"/>
</dbReference>
<feature type="domain" description="Citrate transporter-like" evidence="12">
    <location>
        <begin position="66"/>
        <end position="422"/>
    </location>
</feature>
<evidence type="ECO:0000256" key="3">
    <source>
        <dbReference type="ARBA" id="ARBA00022449"/>
    </source>
</evidence>
<feature type="transmembrane region" description="Helical" evidence="11">
    <location>
        <begin position="349"/>
        <end position="367"/>
    </location>
</feature>
<evidence type="ECO:0000256" key="9">
    <source>
        <dbReference type="ARBA" id="ARBA00023201"/>
    </source>
</evidence>
<organism evidence="13 14">
    <name type="scientific">Wandonia haliotis</name>
    <dbReference type="NCBI Taxonomy" id="574963"/>
    <lineage>
        <taxon>Bacteria</taxon>
        <taxon>Pseudomonadati</taxon>
        <taxon>Bacteroidota</taxon>
        <taxon>Flavobacteriia</taxon>
        <taxon>Flavobacteriales</taxon>
        <taxon>Crocinitomicaceae</taxon>
        <taxon>Wandonia</taxon>
    </lineage>
</organism>
<keyword evidence="3" id="KW-0050">Antiport</keyword>
<keyword evidence="9" id="KW-0739">Sodium transport</keyword>
<feature type="transmembrane region" description="Helical" evidence="11">
    <location>
        <begin position="287"/>
        <end position="305"/>
    </location>
</feature>
<evidence type="ECO:0000313" key="13">
    <source>
        <dbReference type="EMBL" id="GAA0876508.1"/>
    </source>
</evidence>
<name>A0ABN1MT47_9FLAO</name>
<feature type="transmembrane region" description="Helical" evidence="11">
    <location>
        <begin position="158"/>
        <end position="186"/>
    </location>
</feature>
<proteinExistence type="inferred from homology"/>
<comment type="subcellular location">
    <subcellularLocation>
        <location evidence="1">Membrane</location>
        <topology evidence="1">Multi-pass membrane protein</topology>
    </subcellularLocation>
</comment>
<gene>
    <name evidence="13" type="primary">nhaD</name>
    <name evidence="13" type="ORF">GCM10009118_29180</name>
</gene>